<organism evidence="2 3">
    <name type="scientific">Tagetes erecta</name>
    <name type="common">African marigold</name>
    <dbReference type="NCBI Taxonomy" id="13708"/>
    <lineage>
        <taxon>Eukaryota</taxon>
        <taxon>Viridiplantae</taxon>
        <taxon>Streptophyta</taxon>
        <taxon>Embryophyta</taxon>
        <taxon>Tracheophyta</taxon>
        <taxon>Spermatophyta</taxon>
        <taxon>Magnoliopsida</taxon>
        <taxon>eudicotyledons</taxon>
        <taxon>Gunneridae</taxon>
        <taxon>Pentapetalae</taxon>
        <taxon>asterids</taxon>
        <taxon>campanulids</taxon>
        <taxon>Asterales</taxon>
        <taxon>Asteraceae</taxon>
        <taxon>Asteroideae</taxon>
        <taxon>Heliantheae alliance</taxon>
        <taxon>Tageteae</taxon>
        <taxon>Tagetes</taxon>
    </lineage>
</organism>
<protein>
    <submittedName>
        <fullName evidence="2">Uncharacterized protein</fullName>
    </submittedName>
</protein>
<feature type="region of interest" description="Disordered" evidence="1">
    <location>
        <begin position="1"/>
        <end position="123"/>
    </location>
</feature>
<proteinExistence type="predicted"/>
<evidence type="ECO:0000313" key="2">
    <source>
        <dbReference type="EMBL" id="KAK1411347.1"/>
    </source>
</evidence>
<reference evidence="2" key="1">
    <citation type="journal article" date="2023" name="bioRxiv">
        <title>Improved chromosome-level genome assembly for marigold (Tagetes erecta).</title>
        <authorList>
            <person name="Jiang F."/>
            <person name="Yuan L."/>
            <person name="Wang S."/>
            <person name="Wang H."/>
            <person name="Xu D."/>
            <person name="Wang A."/>
            <person name="Fan W."/>
        </authorList>
    </citation>
    <scope>NUCLEOTIDE SEQUENCE</scope>
    <source>
        <strain evidence="2">WSJ</strain>
        <tissue evidence="2">Leaf</tissue>
    </source>
</reference>
<name>A0AAD8NJM2_TARER</name>
<dbReference type="Proteomes" id="UP001229421">
    <property type="component" value="Unassembled WGS sequence"/>
</dbReference>
<evidence type="ECO:0000256" key="1">
    <source>
        <dbReference type="SAM" id="MobiDB-lite"/>
    </source>
</evidence>
<feature type="compositionally biased region" description="Basic residues" evidence="1">
    <location>
        <begin position="18"/>
        <end position="34"/>
    </location>
</feature>
<gene>
    <name evidence="2" type="ORF">QVD17_37895</name>
</gene>
<dbReference type="EMBL" id="JAUHHV010000010">
    <property type="protein sequence ID" value="KAK1411347.1"/>
    <property type="molecule type" value="Genomic_DNA"/>
</dbReference>
<comment type="caution">
    <text evidence="2">The sequence shown here is derived from an EMBL/GenBank/DDBJ whole genome shotgun (WGS) entry which is preliminary data.</text>
</comment>
<accession>A0AAD8NJM2</accession>
<dbReference type="AlphaFoldDB" id="A0AAD8NJM2"/>
<keyword evidence="3" id="KW-1185">Reference proteome</keyword>
<sequence length="123" mass="13343">MKKGSVGKNEKCGGVVSGRKKSIPLKSTHAKKMKGSCDIRKTTGRSNLGGQVDDVKEPIPKTRNVVKKEKCGGKGKMKKVNVGDGENEMPYLRTSARDSITDEGASKFAGWDDDFEEPKNEKG</sequence>
<feature type="compositionally biased region" description="Basic and acidic residues" evidence="1">
    <location>
        <begin position="53"/>
        <end position="72"/>
    </location>
</feature>
<evidence type="ECO:0000313" key="3">
    <source>
        <dbReference type="Proteomes" id="UP001229421"/>
    </source>
</evidence>